<sequence length="170" mass="18919">MRSEQVAWADLPPMYAPQASERATSQGDAEFAARLDGLITAWESGHGRPLQYRSLVEALAHKGQVTSASYVSMLRRGHRRHPRPELVEALAEFFDTDAHWLRTGIRRGERRTDVSAVATVSHYPLRRLLLAAIDLSSPSLSMLADLAERIRPGDADLPTLRHTARLTDVS</sequence>
<organism evidence="2 3">
    <name type="scientific">Nocardia aurea</name>
    <dbReference type="NCBI Taxonomy" id="2144174"/>
    <lineage>
        <taxon>Bacteria</taxon>
        <taxon>Bacillati</taxon>
        <taxon>Actinomycetota</taxon>
        <taxon>Actinomycetes</taxon>
        <taxon>Mycobacteriales</taxon>
        <taxon>Nocardiaceae</taxon>
        <taxon>Nocardia</taxon>
    </lineage>
</organism>
<dbReference type="Pfam" id="PF01381">
    <property type="entry name" value="HTH_3"/>
    <property type="match status" value="1"/>
</dbReference>
<feature type="domain" description="HTH cro/C1-type" evidence="1">
    <location>
        <begin position="57"/>
        <end position="101"/>
    </location>
</feature>
<comment type="caution">
    <text evidence="2">The sequence shown here is derived from an EMBL/GenBank/DDBJ whole genome shotgun (WGS) entry which is preliminary data.</text>
</comment>
<accession>A0ABV3FYW5</accession>
<gene>
    <name evidence="2" type="ORF">AB0I48_23925</name>
</gene>
<proteinExistence type="predicted"/>
<dbReference type="EMBL" id="JBFAKC010000011">
    <property type="protein sequence ID" value="MEV0710617.1"/>
    <property type="molecule type" value="Genomic_DNA"/>
</dbReference>
<dbReference type="PROSITE" id="PS50943">
    <property type="entry name" value="HTH_CROC1"/>
    <property type="match status" value="1"/>
</dbReference>
<dbReference type="InterPro" id="IPR010982">
    <property type="entry name" value="Lambda_DNA-bd_dom_sf"/>
</dbReference>
<keyword evidence="3" id="KW-1185">Reference proteome</keyword>
<dbReference type="InterPro" id="IPR001387">
    <property type="entry name" value="Cro/C1-type_HTH"/>
</dbReference>
<reference evidence="2 3" key="1">
    <citation type="submission" date="2024-06" db="EMBL/GenBank/DDBJ databases">
        <title>The Natural Products Discovery Center: Release of the First 8490 Sequenced Strains for Exploring Actinobacteria Biosynthetic Diversity.</title>
        <authorList>
            <person name="Kalkreuter E."/>
            <person name="Kautsar S.A."/>
            <person name="Yang D."/>
            <person name="Bader C.D."/>
            <person name="Teijaro C.N."/>
            <person name="Fluegel L."/>
            <person name="Davis C.M."/>
            <person name="Simpson J.R."/>
            <person name="Lauterbach L."/>
            <person name="Steele A.D."/>
            <person name="Gui C."/>
            <person name="Meng S."/>
            <person name="Li G."/>
            <person name="Viehrig K."/>
            <person name="Ye F."/>
            <person name="Su P."/>
            <person name="Kiefer A.F."/>
            <person name="Nichols A."/>
            <person name="Cepeda A.J."/>
            <person name="Yan W."/>
            <person name="Fan B."/>
            <person name="Jiang Y."/>
            <person name="Adhikari A."/>
            <person name="Zheng C.-J."/>
            <person name="Schuster L."/>
            <person name="Cowan T.M."/>
            <person name="Smanski M.J."/>
            <person name="Chevrette M.G."/>
            <person name="De Carvalho L.P.S."/>
            <person name="Shen B."/>
        </authorList>
    </citation>
    <scope>NUCLEOTIDE SEQUENCE [LARGE SCALE GENOMIC DNA]</scope>
    <source>
        <strain evidence="2 3">NPDC050403</strain>
    </source>
</reference>
<evidence type="ECO:0000313" key="3">
    <source>
        <dbReference type="Proteomes" id="UP001551695"/>
    </source>
</evidence>
<dbReference type="Proteomes" id="UP001551695">
    <property type="component" value="Unassembled WGS sequence"/>
</dbReference>
<evidence type="ECO:0000313" key="2">
    <source>
        <dbReference type="EMBL" id="MEV0710617.1"/>
    </source>
</evidence>
<dbReference type="Gene3D" id="1.10.260.40">
    <property type="entry name" value="lambda repressor-like DNA-binding domains"/>
    <property type="match status" value="1"/>
</dbReference>
<name>A0ABV3FYW5_9NOCA</name>
<protein>
    <submittedName>
        <fullName evidence="2">Helix-turn-helix domain-containing protein</fullName>
    </submittedName>
</protein>
<dbReference type="RefSeq" id="WP_357786564.1">
    <property type="nucleotide sequence ID" value="NZ_JBFAKC010000011.1"/>
</dbReference>
<evidence type="ECO:0000259" key="1">
    <source>
        <dbReference type="PROSITE" id="PS50943"/>
    </source>
</evidence>